<reference evidence="2 3" key="1">
    <citation type="journal article" date="2020" name="ISME J.">
        <title>Uncovering the hidden diversity of litter-decomposition mechanisms in mushroom-forming fungi.</title>
        <authorList>
            <person name="Floudas D."/>
            <person name="Bentzer J."/>
            <person name="Ahren D."/>
            <person name="Johansson T."/>
            <person name="Persson P."/>
            <person name="Tunlid A."/>
        </authorList>
    </citation>
    <scope>NUCLEOTIDE SEQUENCE [LARGE SCALE GENOMIC DNA]</scope>
    <source>
        <strain evidence="2 3">CBS 406.79</strain>
    </source>
</reference>
<sequence length="186" mass="19206">MPAPGQQPRLSPYDAGMPFGAPMMPPAGAAAKDQSSMQAQAGVPGAGMPTTTIVSTAVPRSQSAGVPNPQPYATSGAMTAAPTAQYRPYAQPEMQYAGYGGGHGGGGYGDYGGSAGAGVPMPTVQYGSYAQPQMQYAGYGGGVGVPSSVPAQQAPIIINTSSRRRHHHHHGHRRRSRSYSHGRHQY</sequence>
<evidence type="ECO:0000313" key="2">
    <source>
        <dbReference type="EMBL" id="KAF5361372.1"/>
    </source>
</evidence>
<keyword evidence="3" id="KW-1185">Reference proteome</keyword>
<evidence type="ECO:0000313" key="3">
    <source>
        <dbReference type="Proteomes" id="UP000518752"/>
    </source>
</evidence>
<comment type="caution">
    <text evidence="2">The sequence shown here is derived from an EMBL/GenBank/DDBJ whole genome shotgun (WGS) entry which is preliminary data.</text>
</comment>
<feature type="compositionally biased region" description="Basic residues" evidence="1">
    <location>
        <begin position="162"/>
        <end position="186"/>
    </location>
</feature>
<accession>A0A8H5LLA1</accession>
<organism evidence="2 3">
    <name type="scientific">Collybiopsis confluens</name>
    <dbReference type="NCBI Taxonomy" id="2823264"/>
    <lineage>
        <taxon>Eukaryota</taxon>
        <taxon>Fungi</taxon>
        <taxon>Dikarya</taxon>
        <taxon>Basidiomycota</taxon>
        <taxon>Agaricomycotina</taxon>
        <taxon>Agaricomycetes</taxon>
        <taxon>Agaricomycetidae</taxon>
        <taxon>Agaricales</taxon>
        <taxon>Marasmiineae</taxon>
        <taxon>Omphalotaceae</taxon>
        <taxon>Collybiopsis</taxon>
    </lineage>
</organism>
<name>A0A8H5LLA1_9AGAR</name>
<protein>
    <submittedName>
        <fullName evidence="2">Uncharacterized protein</fullName>
    </submittedName>
</protein>
<proteinExistence type="predicted"/>
<gene>
    <name evidence="2" type="ORF">D9757_011354</name>
</gene>
<dbReference type="Proteomes" id="UP000518752">
    <property type="component" value="Unassembled WGS sequence"/>
</dbReference>
<dbReference type="EMBL" id="JAACJN010000206">
    <property type="protein sequence ID" value="KAF5361372.1"/>
    <property type="molecule type" value="Genomic_DNA"/>
</dbReference>
<evidence type="ECO:0000256" key="1">
    <source>
        <dbReference type="SAM" id="MobiDB-lite"/>
    </source>
</evidence>
<feature type="region of interest" description="Disordered" evidence="1">
    <location>
        <begin position="159"/>
        <end position="186"/>
    </location>
</feature>
<dbReference type="AlphaFoldDB" id="A0A8H5LLA1"/>